<evidence type="ECO:0000313" key="1">
    <source>
        <dbReference type="EMBL" id="KAI8526397.1"/>
    </source>
</evidence>
<protein>
    <submittedName>
        <fullName evidence="1">Uncharacterized protein</fullName>
    </submittedName>
</protein>
<accession>A0ACC0LDF9</accession>
<dbReference type="EMBL" id="CM046400">
    <property type="protein sequence ID" value="KAI8526397.1"/>
    <property type="molecule type" value="Genomic_DNA"/>
</dbReference>
<name>A0ACC0LDF9_RHOML</name>
<keyword evidence="2" id="KW-1185">Reference proteome</keyword>
<dbReference type="Proteomes" id="UP001062846">
    <property type="component" value="Chromosome 13"/>
</dbReference>
<organism evidence="1 2">
    <name type="scientific">Rhododendron molle</name>
    <name type="common">Chinese azalea</name>
    <name type="synonym">Azalea mollis</name>
    <dbReference type="NCBI Taxonomy" id="49168"/>
    <lineage>
        <taxon>Eukaryota</taxon>
        <taxon>Viridiplantae</taxon>
        <taxon>Streptophyta</taxon>
        <taxon>Embryophyta</taxon>
        <taxon>Tracheophyta</taxon>
        <taxon>Spermatophyta</taxon>
        <taxon>Magnoliopsida</taxon>
        <taxon>eudicotyledons</taxon>
        <taxon>Gunneridae</taxon>
        <taxon>Pentapetalae</taxon>
        <taxon>asterids</taxon>
        <taxon>Ericales</taxon>
        <taxon>Ericaceae</taxon>
        <taxon>Ericoideae</taxon>
        <taxon>Rhodoreae</taxon>
        <taxon>Rhododendron</taxon>
    </lineage>
</organism>
<comment type="caution">
    <text evidence="1">The sequence shown here is derived from an EMBL/GenBank/DDBJ whole genome shotgun (WGS) entry which is preliminary data.</text>
</comment>
<gene>
    <name evidence="1" type="ORF">RHMOL_Rhmol13G0304100</name>
</gene>
<sequence>MAPSLSLISDSDSLDVTKFAVYQGNGVKGLSELGLKTLPKQYIQPVEERMSSMSHIEPESIPIIDMANWDDPKVADAICDAAEKWGFFQIINHGVPIGVLEDVKKATHRFFGLPAEEKGKYSKENSCTNNVRYGTSFSPQAEKALEWKDYLSLFYVSDDEAASRWPSQCRDQALEFMRRSDCAIKRLLEALTKRLNVKDMDETHQTLLMGSKRINLNYYPICPNPELTVGVGRHSDVSTLTILLQDEIGGLYVRKIEDEDTWIHVPPISGSLVINIGDALQIMSNGRYKSVEHRVMANGSKNRISVPIFVNPKPSAMIGPLPEVLEGGEKPVYKQVLYSDYVKYFFRKGHDGKDTVEFAKI</sequence>
<proteinExistence type="predicted"/>
<reference evidence="1" key="1">
    <citation type="submission" date="2022-02" db="EMBL/GenBank/DDBJ databases">
        <title>Plant Genome Project.</title>
        <authorList>
            <person name="Zhang R.-G."/>
        </authorList>
    </citation>
    <scope>NUCLEOTIDE SEQUENCE</scope>
    <source>
        <strain evidence="1">AT1</strain>
    </source>
</reference>
<evidence type="ECO:0000313" key="2">
    <source>
        <dbReference type="Proteomes" id="UP001062846"/>
    </source>
</evidence>